<name>A0A2G6JAG2_NEPCE</name>
<evidence type="ECO:0000259" key="3">
    <source>
        <dbReference type="PROSITE" id="PS51635"/>
    </source>
</evidence>
<evidence type="ECO:0000313" key="4">
    <source>
        <dbReference type="EMBL" id="PIE20415.1"/>
    </source>
</evidence>
<protein>
    <recommendedName>
        <fullName evidence="3">PNPLA domain-containing protein</fullName>
    </recommendedName>
</protein>
<evidence type="ECO:0000313" key="5">
    <source>
        <dbReference type="Proteomes" id="UP000242733"/>
    </source>
</evidence>
<comment type="caution">
    <text evidence="4">The sequence shown here is derived from an EMBL/GenBank/DDBJ whole genome shotgun (WGS) entry which is preliminary data.</text>
</comment>
<dbReference type="GO" id="GO:0046475">
    <property type="term" value="P:glycerophospholipid catabolic process"/>
    <property type="evidence" value="ECO:0007669"/>
    <property type="project" value="TreeGrafter"/>
</dbReference>
<evidence type="ECO:0000256" key="2">
    <source>
        <dbReference type="PROSITE-ProRule" id="PRU01161"/>
    </source>
</evidence>
<dbReference type="PROSITE" id="PS51257">
    <property type="entry name" value="PROKAR_LIPOPROTEIN"/>
    <property type="match status" value="1"/>
</dbReference>
<dbReference type="InterPro" id="IPR016035">
    <property type="entry name" value="Acyl_Trfase/lysoPLipase"/>
</dbReference>
<dbReference type="PROSITE" id="PS51635">
    <property type="entry name" value="PNPLA"/>
    <property type="match status" value="1"/>
</dbReference>
<feature type="domain" description="PNPLA" evidence="3">
    <location>
        <begin position="55"/>
        <end position="258"/>
    </location>
</feature>
<dbReference type="InterPro" id="IPR002641">
    <property type="entry name" value="PNPLA_dom"/>
</dbReference>
<dbReference type="GO" id="GO:0004623">
    <property type="term" value="F:phospholipase A2 activity"/>
    <property type="evidence" value="ECO:0007669"/>
    <property type="project" value="TreeGrafter"/>
</dbReference>
<dbReference type="SUPFAM" id="SSF52151">
    <property type="entry name" value="FabD/lysophospholipase-like"/>
    <property type="match status" value="1"/>
</dbReference>
<evidence type="ECO:0000256" key="1">
    <source>
        <dbReference type="ARBA" id="ARBA00023098"/>
    </source>
</evidence>
<dbReference type="PANTHER" id="PTHR10728">
    <property type="entry name" value="CYTOSOLIC PHOSPHOLIPASE A2"/>
    <property type="match status" value="1"/>
</dbReference>
<proteinExistence type="predicted"/>
<gene>
    <name evidence="4" type="ORF">CSA61_01995</name>
</gene>
<sequence length="440" mass="48938">MKILRTVSVIVFLVIMQGCASYGVVSNQEKESAEKPDNLPIEPKNNTENNITIALAFSGGGSRAAAMSYAILEALDKHKLPGTSGSLLDEVDTISSVSGGSITAAYYGLYGKKIFQNFRRDVLEVNHEKSILDRVKSLTHLSSNQGRSEKAVEYFDESIFHGQKIGQYQTGSDVRIVISASDLGGGARLSFTPEYFSLLCSDVANFSVARAVVASTAVPLIFSPIVIQNFDSCGKRPPKWLKRAKHRLRNDPEMSLVIEKLESFSHKADRKYIHLVDGGITDNLGLRALYETTELAGGAKALMQKAHHEQKRPNKILVIVVDASTTPRRMMDQSLEEPSIAESISAITDIQLHRYNAATLKLFESKLIEWSQELSEPDDPVESYMVKVQLHNIRNSSELEYFNSIPTSLNLSPEQSDKLINITEQLLKQNRIYQRFINSL</sequence>
<dbReference type="AlphaFoldDB" id="A0A2G6JAG2"/>
<reference evidence="4 5" key="1">
    <citation type="submission" date="2017-10" db="EMBL/GenBank/DDBJ databases">
        <title>Novel microbial diversity and functional potential in the marine mammal oral microbiome.</title>
        <authorList>
            <person name="Dudek N.K."/>
            <person name="Sun C.L."/>
            <person name="Burstein D."/>
            <person name="Kantor R.S."/>
            <person name="Aliaga Goltsman D.S."/>
            <person name="Bik E.M."/>
            <person name="Thomas B.C."/>
            <person name="Banfield J.F."/>
            <person name="Relman D.A."/>
        </authorList>
    </citation>
    <scope>NUCLEOTIDE SEQUENCE [LARGE SCALE GENOMIC DNA]</scope>
    <source>
        <strain evidence="4">DOLJORAL78_49_30</strain>
    </source>
</reference>
<dbReference type="GO" id="GO:0005829">
    <property type="term" value="C:cytosol"/>
    <property type="evidence" value="ECO:0007669"/>
    <property type="project" value="TreeGrafter"/>
</dbReference>
<dbReference type="Pfam" id="PF01734">
    <property type="entry name" value="Patatin"/>
    <property type="match status" value="1"/>
</dbReference>
<keyword evidence="1" id="KW-0443">Lipid metabolism</keyword>
<comment type="caution">
    <text evidence="2">Lacks conserved residue(s) required for the propagation of feature annotation.</text>
</comment>
<dbReference type="Gene3D" id="3.40.1090.10">
    <property type="entry name" value="Cytosolic phospholipase A2 catalytic domain"/>
    <property type="match status" value="1"/>
</dbReference>
<dbReference type="PANTHER" id="PTHR10728:SF40">
    <property type="entry name" value="PATATIN FAMILY PROTEIN"/>
    <property type="match status" value="1"/>
</dbReference>
<accession>A0A2G6JAG2</accession>
<dbReference type="EMBL" id="PDSG01000007">
    <property type="protein sequence ID" value="PIE20415.1"/>
    <property type="molecule type" value="Genomic_DNA"/>
</dbReference>
<dbReference type="Proteomes" id="UP000242733">
    <property type="component" value="Unassembled WGS sequence"/>
</dbReference>
<organism evidence="4 5">
    <name type="scientific">Neptuniibacter caesariensis</name>
    <dbReference type="NCBI Taxonomy" id="207954"/>
    <lineage>
        <taxon>Bacteria</taxon>
        <taxon>Pseudomonadati</taxon>
        <taxon>Pseudomonadota</taxon>
        <taxon>Gammaproteobacteria</taxon>
        <taxon>Oceanospirillales</taxon>
        <taxon>Oceanospirillaceae</taxon>
        <taxon>Neptuniibacter</taxon>
    </lineage>
</organism>